<evidence type="ECO:0000256" key="2">
    <source>
        <dbReference type="ARBA" id="ARBA00006462"/>
    </source>
</evidence>
<dbReference type="InterPro" id="IPR026050">
    <property type="entry name" value="C1GALT1/C1GALT1_chp1"/>
</dbReference>
<comment type="similarity">
    <text evidence="2">Belongs to the glycosyltransferase 31 family. Beta3-Gal-T subfamily.</text>
</comment>
<dbReference type="EMBL" id="JBDJPC010000006">
    <property type="protein sequence ID" value="KAL1498255.1"/>
    <property type="molecule type" value="Genomic_DNA"/>
</dbReference>
<keyword evidence="6 7" id="KW-0472">Membrane</keyword>
<dbReference type="GO" id="GO:0016020">
    <property type="term" value="C:membrane"/>
    <property type="evidence" value="ECO:0007669"/>
    <property type="project" value="UniProtKB-SubCell"/>
</dbReference>
<evidence type="ECO:0000256" key="6">
    <source>
        <dbReference type="ARBA" id="ARBA00023136"/>
    </source>
</evidence>
<evidence type="ECO:0000256" key="4">
    <source>
        <dbReference type="ARBA" id="ARBA00022968"/>
    </source>
</evidence>
<proteinExistence type="inferred from homology"/>
<evidence type="ECO:0000256" key="7">
    <source>
        <dbReference type="SAM" id="Phobius"/>
    </source>
</evidence>
<keyword evidence="9" id="KW-1185">Reference proteome</keyword>
<evidence type="ECO:0000256" key="3">
    <source>
        <dbReference type="ARBA" id="ARBA00022692"/>
    </source>
</evidence>
<dbReference type="PANTHER" id="PTHR23033:SF14">
    <property type="entry name" value="GLYCOPROTEIN-N-ACETYLGALACTOSAMINE 3-BETA-GALACTOSYLTRANSFERASE 1-RELATED"/>
    <property type="match status" value="1"/>
</dbReference>
<reference evidence="8 9" key="1">
    <citation type="submission" date="2024-05" db="EMBL/GenBank/DDBJ databases">
        <title>Genetic variation in Jamaican populations of the coffee berry borer (Hypothenemus hampei).</title>
        <authorList>
            <person name="Errbii M."/>
            <person name="Myrie A."/>
        </authorList>
    </citation>
    <scope>NUCLEOTIDE SEQUENCE [LARGE SCALE GENOMIC DNA]</scope>
    <source>
        <strain evidence="8">JA-Hopewell-2020-01-JO</strain>
        <tissue evidence="8">Whole body</tissue>
    </source>
</reference>
<dbReference type="Gene3D" id="3.90.550.50">
    <property type="match status" value="1"/>
</dbReference>
<name>A0ABD1ES21_HYPHA</name>
<evidence type="ECO:0000256" key="1">
    <source>
        <dbReference type="ARBA" id="ARBA00004606"/>
    </source>
</evidence>
<dbReference type="PANTHER" id="PTHR23033">
    <property type="entry name" value="BETA1,3-GALACTOSYLTRANSFERASE"/>
    <property type="match status" value="1"/>
</dbReference>
<evidence type="ECO:0000313" key="8">
    <source>
        <dbReference type="EMBL" id="KAL1498255.1"/>
    </source>
</evidence>
<sequence length="371" mass="44535">MAHFYARISFLIGIFLGIFLAIFVNRFVIRHIKSIQNLRETSYKKWADESRISRKKVPWDVLRYTNESFKLESDYLFDKIKITCIFLVQKEENLKAAINTWGNGCQNIVLLHLEQRHKIMPSKRDKEMSSWVLLCKKLHDIEMNNIDWVLITQDTSYFIMENLRYYLAPLDVKKSHYLGHATKFWGSIYNSRNPGYVLSKRAVEHFQNAFKKEECIKNSYWNKEDYYLGKYLTQLNITPVNTLDEEQYSTFYPDNWYHVFFPGESHYKNSVYPIRCCSKRSIAFQATEGSRMYTYHYIFYKLQIFTSGNHGNQVYRNSIPESETWKQFVRSQNISNEHLSSEEYYKLWENLINDPNSFAHNLRKEDLFEYD</sequence>
<dbReference type="AlphaFoldDB" id="A0ABD1ES21"/>
<comment type="caution">
    <text evidence="8">The sequence shown here is derived from an EMBL/GenBank/DDBJ whole genome shotgun (WGS) entry which is preliminary data.</text>
</comment>
<organism evidence="8 9">
    <name type="scientific">Hypothenemus hampei</name>
    <name type="common">Coffee berry borer</name>
    <dbReference type="NCBI Taxonomy" id="57062"/>
    <lineage>
        <taxon>Eukaryota</taxon>
        <taxon>Metazoa</taxon>
        <taxon>Ecdysozoa</taxon>
        <taxon>Arthropoda</taxon>
        <taxon>Hexapoda</taxon>
        <taxon>Insecta</taxon>
        <taxon>Pterygota</taxon>
        <taxon>Neoptera</taxon>
        <taxon>Endopterygota</taxon>
        <taxon>Coleoptera</taxon>
        <taxon>Polyphaga</taxon>
        <taxon>Cucujiformia</taxon>
        <taxon>Curculionidae</taxon>
        <taxon>Scolytinae</taxon>
        <taxon>Hypothenemus</taxon>
    </lineage>
</organism>
<dbReference type="Proteomes" id="UP001566132">
    <property type="component" value="Unassembled WGS sequence"/>
</dbReference>
<protein>
    <submittedName>
        <fullName evidence="8">Uncharacterized protein</fullName>
    </submittedName>
</protein>
<accession>A0ABD1ES21</accession>
<keyword evidence="5 7" id="KW-1133">Transmembrane helix</keyword>
<feature type="transmembrane region" description="Helical" evidence="7">
    <location>
        <begin position="6"/>
        <end position="29"/>
    </location>
</feature>
<gene>
    <name evidence="8" type="ORF">ABEB36_009083</name>
</gene>
<evidence type="ECO:0000256" key="5">
    <source>
        <dbReference type="ARBA" id="ARBA00022989"/>
    </source>
</evidence>
<comment type="subcellular location">
    <subcellularLocation>
        <location evidence="1">Membrane</location>
        <topology evidence="1">Single-pass type II membrane protein</topology>
    </subcellularLocation>
</comment>
<keyword evidence="3 7" id="KW-0812">Transmembrane</keyword>
<keyword evidence="4" id="KW-0735">Signal-anchor</keyword>
<evidence type="ECO:0000313" key="9">
    <source>
        <dbReference type="Proteomes" id="UP001566132"/>
    </source>
</evidence>